<keyword evidence="5 6" id="KW-0472">Membrane</keyword>
<keyword evidence="3 6" id="KW-0812">Transmembrane</keyword>
<dbReference type="RefSeq" id="WP_087142039.1">
    <property type="nucleotide sequence ID" value="NZ_FUKI01000002.1"/>
</dbReference>
<dbReference type="InterPro" id="IPR025405">
    <property type="entry name" value="DUF4131"/>
</dbReference>
<dbReference type="NCBIfam" id="TIGR00360">
    <property type="entry name" value="ComEC_N-term"/>
    <property type="match status" value="1"/>
</dbReference>
<comment type="subcellular location">
    <subcellularLocation>
        <location evidence="1">Cell membrane</location>
        <topology evidence="1">Multi-pass membrane protein</topology>
    </subcellularLocation>
</comment>
<dbReference type="AlphaFoldDB" id="A0A1R4GZ31"/>
<gene>
    <name evidence="8" type="ORF">CRENPOLYSF1_100081</name>
</gene>
<dbReference type="InterPro" id="IPR004477">
    <property type="entry name" value="ComEC_N"/>
</dbReference>
<feature type="domain" description="Metallo-beta-lactamase" evidence="7">
    <location>
        <begin position="511"/>
        <end position="697"/>
    </location>
</feature>
<feature type="transmembrane region" description="Helical" evidence="6">
    <location>
        <begin position="312"/>
        <end position="329"/>
    </location>
</feature>
<evidence type="ECO:0000256" key="6">
    <source>
        <dbReference type="SAM" id="Phobius"/>
    </source>
</evidence>
<dbReference type="Gene3D" id="3.60.15.10">
    <property type="entry name" value="Ribonuclease Z/Hydroxyacylglutathione hydrolase-like"/>
    <property type="match status" value="1"/>
</dbReference>
<dbReference type="GO" id="GO:0030420">
    <property type="term" value="P:establishment of competence for transformation"/>
    <property type="evidence" value="ECO:0007669"/>
    <property type="project" value="InterPro"/>
</dbReference>
<evidence type="ECO:0000256" key="2">
    <source>
        <dbReference type="ARBA" id="ARBA00022475"/>
    </source>
</evidence>
<accession>A0A1R4GZ31</accession>
<dbReference type="NCBIfam" id="TIGR00361">
    <property type="entry name" value="ComEC_Rec2"/>
    <property type="match status" value="1"/>
</dbReference>
<keyword evidence="4 6" id="KW-1133">Transmembrane helix</keyword>
<evidence type="ECO:0000256" key="5">
    <source>
        <dbReference type="ARBA" id="ARBA00023136"/>
    </source>
</evidence>
<dbReference type="GO" id="GO:0005886">
    <property type="term" value="C:plasma membrane"/>
    <property type="evidence" value="ECO:0007669"/>
    <property type="project" value="UniProtKB-SubCell"/>
</dbReference>
<feature type="transmembrane region" description="Helical" evidence="6">
    <location>
        <begin position="367"/>
        <end position="388"/>
    </location>
</feature>
<dbReference type="PANTHER" id="PTHR30619:SF1">
    <property type="entry name" value="RECOMBINATION PROTEIN 2"/>
    <property type="match status" value="1"/>
</dbReference>
<reference evidence="9" key="1">
    <citation type="submission" date="2017-02" db="EMBL/GenBank/DDBJ databases">
        <authorList>
            <person name="Daims H."/>
        </authorList>
    </citation>
    <scope>NUCLEOTIDE SEQUENCE [LARGE SCALE GENOMIC DNA]</scope>
</reference>
<feature type="transmembrane region" description="Helical" evidence="6">
    <location>
        <begin position="454"/>
        <end position="472"/>
    </location>
</feature>
<name>A0A1R4GZ31_9GAMM</name>
<dbReference type="InterPro" id="IPR001279">
    <property type="entry name" value="Metallo-B-lactamas"/>
</dbReference>
<feature type="transmembrane region" description="Helical" evidence="6">
    <location>
        <begin position="41"/>
        <end position="61"/>
    </location>
</feature>
<dbReference type="InterPro" id="IPR004797">
    <property type="entry name" value="Competence_ComEC/Rec2"/>
</dbReference>
<dbReference type="PANTHER" id="PTHR30619">
    <property type="entry name" value="DNA INTERNALIZATION/COMPETENCE PROTEIN COMEC/REC2"/>
    <property type="match status" value="1"/>
</dbReference>
<organism evidence="8 9">
    <name type="scientific">Crenothrix polyspora</name>
    <dbReference type="NCBI Taxonomy" id="360316"/>
    <lineage>
        <taxon>Bacteria</taxon>
        <taxon>Pseudomonadati</taxon>
        <taxon>Pseudomonadota</taxon>
        <taxon>Gammaproteobacteria</taxon>
        <taxon>Methylococcales</taxon>
        <taxon>Crenotrichaceae</taxon>
        <taxon>Crenothrix</taxon>
    </lineage>
</organism>
<sequence>MIPATLSFLAGLIVVQQFSVLPESHWLYVGIAVVAVIVWRRYWLCLCFSIGVLWAIVFAMLRLADQLPKYLENINIPVKGIVLDLPEPHDKGVRFNFSVTEANVPLPSRIRLSWYDANHPVKAGEHWAFTLKLKRPHGTLNPGAFDYERWLFTESIGATGSVRKHPAPVLLARNSTWSSVAIWRQNISDLLTQQLPNSTNLGLIKALTLGDGHGISQAQWDIFRNTGTTHLFVISGSHIGLVAGLVYLLTLKCWARTGILVWSPQTVAALDSLLFGLLYSAIAGFTVPTQRALIMLAIAMIAIVLQRNNRPFHTLAVAMLAILMFDPLAVLSPGFWLSFLAVALIIYTISARLITPSAMLGTLKVNWATSVGLAPLLLVFFQQISLIAPLANFIAVPVIEVLIVPVALVATILLPLSSTLALPLFWLVDKILQCLLWLLDCLADLPWATLSHTAPSAWVLLFAIPAIMLLLAPRGMPVRSLGLILLLPLVFTKTQHPKTGDIKLTVLDVGQGLAVAVQTVNHWLIYDTGPKYNSGTDSGQTVLLPFLRSQQVDKLDTVIISHGDSDHIGGADSLLNNVPTAQVLSSVPAQLAAYQATLCKAGQSWVWDEVIFTLLSPDHVFESDNDNSCVLHIKAKHGSVLLTGDIEAEAELRLVAKYGQQLKSTVLVAAHHGSKTSSTQVFLTAVGAENIIIPAGYLNQFHHPHPTVLARYQQSQAHIVNTAYSGAITFDTKNQPAPLSLFRESEGKYWNSKP</sequence>
<dbReference type="InterPro" id="IPR036866">
    <property type="entry name" value="RibonucZ/Hydroxyglut_hydro"/>
</dbReference>
<dbReference type="InterPro" id="IPR052159">
    <property type="entry name" value="Competence_DNA_uptake"/>
</dbReference>
<evidence type="ECO:0000313" key="9">
    <source>
        <dbReference type="Proteomes" id="UP000195667"/>
    </source>
</evidence>
<evidence type="ECO:0000313" key="8">
    <source>
        <dbReference type="EMBL" id="SJM89224.1"/>
    </source>
</evidence>
<dbReference type="SMART" id="SM00849">
    <property type="entry name" value="Lactamase_B"/>
    <property type="match status" value="1"/>
</dbReference>
<dbReference type="CDD" id="cd07731">
    <property type="entry name" value="ComA-like_MBL-fold"/>
    <property type="match status" value="1"/>
</dbReference>
<evidence type="ECO:0000256" key="1">
    <source>
        <dbReference type="ARBA" id="ARBA00004651"/>
    </source>
</evidence>
<feature type="transmembrane region" description="Helical" evidence="6">
    <location>
        <begin position="335"/>
        <end position="355"/>
    </location>
</feature>
<keyword evidence="2" id="KW-1003">Cell membrane</keyword>
<evidence type="ECO:0000256" key="4">
    <source>
        <dbReference type="ARBA" id="ARBA00022989"/>
    </source>
</evidence>
<dbReference type="Pfam" id="PF03772">
    <property type="entry name" value="Competence"/>
    <property type="match status" value="1"/>
</dbReference>
<dbReference type="Proteomes" id="UP000195667">
    <property type="component" value="Unassembled WGS sequence"/>
</dbReference>
<evidence type="ECO:0000259" key="7">
    <source>
        <dbReference type="SMART" id="SM00849"/>
    </source>
</evidence>
<dbReference type="EMBL" id="FUKI01000002">
    <property type="protein sequence ID" value="SJM89224.1"/>
    <property type="molecule type" value="Genomic_DNA"/>
</dbReference>
<evidence type="ECO:0000256" key="3">
    <source>
        <dbReference type="ARBA" id="ARBA00022692"/>
    </source>
</evidence>
<protein>
    <submittedName>
        <fullName evidence="8">DNA internalization-related competence protein ComEC/Rec2</fullName>
    </submittedName>
</protein>
<dbReference type="Pfam" id="PF00753">
    <property type="entry name" value="Lactamase_B"/>
    <property type="match status" value="1"/>
</dbReference>
<dbReference type="SUPFAM" id="SSF56281">
    <property type="entry name" value="Metallo-hydrolase/oxidoreductase"/>
    <property type="match status" value="1"/>
</dbReference>
<dbReference type="OrthoDB" id="9761531at2"/>
<proteinExistence type="predicted"/>
<dbReference type="InterPro" id="IPR035681">
    <property type="entry name" value="ComA-like_MBL"/>
</dbReference>
<keyword evidence="9" id="KW-1185">Reference proteome</keyword>
<feature type="transmembrane region" description="Helical" evidence="6">
    <location>
        <begin position="277"/>
        <end position="305"/>
    </location>
</feature>
<feature type="transmembrane region" description="Helical" evidence="6">
    <location>
        <begin position="231"/>
        <end position="250"/>
    </location>
</feature>
<dbReference type="Pfam" id="PF13567">
    <property type="entry name" value="DUF4131"/>
    <property type="match status" value="1"/>
</dbReference>